<gene>
    <name evidence="4" type="ORF">GCM10010211_52060</name>
</gene>
<keyword evidence="2" id="KW-0012">Acyltransferase</keyword>
<comment type="caution">
    <text evidence="4">The sequence shown here is derived from an EMBL/GenBank/DDBJ whole genome shotgun (WGS) entry which is preliminary data.</text>
</comment>
<dbReference type="EMBL" id="BMRP01000020">
    <property type="protein sequence ID" value="GGU79702.1"/>
    <property type="molecule type" value="Genomic_DNA"/>
</dbReference>
<accession>A0ABQ2VFW7</accession>
<protein>
    <submittedName>
        <fullName evidence="4">N-acetyltransferase</fullName>
    </submittedName>
</protein>
<dbReference type="SUPFAM" id="SSF55729">
    <property type="entry name" value="Acyl-CoA N-acyltransferases (Nat)"/>
    <property type="match status" value="1"/>
</dbReference>
<feature type="domain" description="N-acetyltransferase" evidence="3">
    <location>
        <begin position="1"/>
        <end position="174"/>
    </location>
</feature>
<dbReference type="Proteomes" id="UP000654471">
    <property type="component" value="Unassembled WGS sequence"/>
</dbReference>
<evidence type="ECO:0000256" key="1">
    <source>
        <dbReference type="ARBA" id="ARBA00022679"/>
    </source>
</evidence>
<evidence type="ECO:0000313" key="4">
    <source>
        <dbReference type="EMBL" id="GGU79702.1"/>
    </source>
</evidence>
<dbReference type="RefSeq" id="WP_189303808.1">
    <property type="nucleotide sequence ID" value="NZ_BMRP01000020.1"/>
</dbReference>
<dbReference type="Gene3D" id="3.40.630.30">
    <property type="match status" value="1"/>
</dbReference>
<proteinExistence type="predicted"/>
<dbReference type="PANTHER" id="PTHR43877">
    <property type="entry name" value="AMINOALKYLPHOSPHONATE N-ACETYLTRANSFERASE-RELATED-RELATED"/>
    <property type="match status" value="1"/>
</dbReference>
<dbReference type="Pfam" id="PF00583">
    <property type="entry name" value="Acetyltransf_1"/>
    <property type="match status" value="1"/>
</dbReference>
<dbReference type="InterPro" id="IPR000182">
    <property type="entry name" value="GNAT_dom"/>
</dbReference>
<keyword evidence="5" id="KW-1185">Reference proteome</keyword>
<sequence>MTEADIDAVAGVRVRGRQAAYQGLMPRAYLDAMSVAEDARQRRERFRRRRPGVFELVAERCGEVIGRVAVGPVRDPDVALEGGELRTSPPAGELLALCVEPGPIGTGVGRALPADGTDRARAGGFGTLYVWVVHGNPHARRFYERAGFAPDGAEEAYDVAGRRVAELRYRRRPAPAA</sequence>
<organism evidence="4 5">
    <name type="scientific">Streptomyces albospinus</name>
    <dbReference type="NCBI Taxonomy" id="285515"/>
    <lineage>
        <taxon>Bacteria</taxon>
        <taxon>Bacillati</taxon>
        <taxon>Actinomycetota</taxon>
        <taxon>Actinomycetes</taxon>
        <taxon>Kitasatosporales</taxon>
        <taxon>Streptomycetaceae</taxon>
        <taxon>Streptomyces</taxon>
    </lineage>
</organism>
<reference evidence="5" key="1">
    <citation type="journal article" date="2019" name="Int. J. Syst. Evol. Microbiol.">
        <title>The Global Catalogue of Microorganisms (GCM) 10K type strain sequencing project: providing services to taxonomists for standard genome sequencing and annotation.</title>
        <authorList>
            <consortium name="The Broad Institute Genomics Platform"/>
            <consortium name="The Broad Institute Genome Sequencing Center for Infectious Disease"/>
            <person name="Wu L."/>
            <person name="Ma J."/>
        </authorList>
    </citation>
    <scope>NUCLEOTIDE SEQUENCE [LARGE SCALE GENOMIC DNA]</scope>
    <source>
        <strain evidence="5">JCM 3399</strain>
    </source>
</reference>
<keyword evidence="1" id="KW-0808">Transferase</keyword>
<dbReference type="InterPro" id="IPR050832">
    <property type="entry name" value="Bact_Acetyltransf"/>
</dbReference>
<name>A0ABQ2VFW7_9ACTN</name>
<evidence type="ECO:0000313" key="5">
    <source>
        <dbReference type="Proteomes" id="UP000654471"/>
    </source>
</evidence>
<evidence type="ECO:0000256" key="2">
    <source>
        <dbReference type="ARBA" id="ARBA00023315"/>
    </source>
</evidence>
<dbReference type="PROSITE" id="PS51186">
    <property type="entry name" value="GNAT"/>
    <property type="match status" value="1"/>
</dbReference>
<dbReference type="InterPro" id="IPR016181">
    <property type="entry name" value="Acyl_CoA_acyltransferase"/>
</dbReference>
<evidence type="ECO:0000259" key="3">
    <source>
        <dbReference type="PROSITE" id="PS51186"/>
    </source>
</evidence>